<protein>
    <recommendedName>
        <fullName evidence="2">mannose-1-phosphate guanylyltransferase</fullName>
        <ecNumber evidence="2">2.7.7.13</ecNumber>
    </recommendedName>
</protein>
<dbReference type="InterPro" id="IPR029044">
    <property type="entry name" value="Nucleotide-diphossugar_trans"/>
</dbReference>
<dbReference type="InterPro" id="IPR051161">
    <property type="entry name" value="Mannose-6P_isomerase_type2"/>
</dbReference>
<evidence type="ECO:0000256" key="1">
    <source>
        <dbReference type="ARBA" id="ARBA00006115"/>
    </source>
</evidence>
<keyword evidence="4 9" id="KW-0548">Nucleotidyltransferase</keyword>
<dbReference type="Proteomes" id="UP000286268">
    <property type="component" value="Chromosome"/>
</dbReference>
<comment type="catalytic activity">
    <reaction evidence="7">
        <text>alpha-D-mannose 1-phosphate + GTP + H(+) = GDP-alpha-D-mannose + diphosphate</text>
        <dbReference type="Rhea" id="RHEA:15229"/>
        <dbReference type="ChEBI" id="CHEBI:15378"/>
        <dbReference type="ChEBI" id="CHEBI:33019"/>
        <dbReference type="ChEBI" id="CHEBI:37565"/>
        <dbReference type="ChEBI" id="CHEBI:57527"/>
        <dbReference type="ChEBI" id="CHEBI:58409"/>
        <dbReference type="EC" id="2.7.7.13"/>
    </reaction>
</comment>
<dbReference type="AlphaFoldDB" id="A0A3R5UIL5"/>
<gene>
    <name evidence="9" type="ORF">C1I91_25490</name>
</gene>
<accession>A0A3R5UIL5</accession>
<dbReference type="SUPFAM" id="SSF53448">
    <property type="entry name" value="Nucleotide-diphospho-sugar transferases"/>
    <property type="match status" value="1"/>
</dbReference>
<organism evidence="9 10">
    <name type="scientific">Clostridium manihotivorum</name>
    <dbReference type="NCBI Taxonomy" id="2320868"/>
    <lineage>
        <taxon>Bacteria</taxon>
        <taxon>Bacillati</taxon>
        <taxon>Bacillota</taxon>
        <taxon>Clostridia</taxon>
        <taxon>Eubacteriales</taxon>
        <taxon>Clostridiaceae</taxon>
        <taxon>Clostridium</taxon>
    </lineage>
</organism>
<dbReference type="Pfam" id="PF00483">
    <property type="entry name" value="NTP_transferase"/>
    <property type="match status" value="1"/>
</dbReference>
<dbReference type="Gene3D" id="3.90.550.10">
    <property type="entry name" value="Spore Coat Polysaccharide Biosynthesis Protein SpsA, Chain A"/>
    <property type="match status" value="1"/>
</dbReference>
<dbReference type="FunFam" id="3.90.550.10:FF:000046">
    <property type="entry name" value="Mannose-1-phosphate guanylyltransferase (GDP)"/>
    <property type="match status" value="1"/>
</dbReference>
<keyword evidence="5" id="KW-0547">Nucleotide-binding</keyword>
<proteinExistence type="inferred from homology"/>
<dbReference type="PANTHER" id="PTHR46390:SF1">
    <property type="entry name" value="MANNOSE-1-PHOSPHATE GUANYLYLTRANSFERASE"/>
    <property type="match status" value="1"/>
</dbReference>
<dbReference type="GO" id="GO:0004475">
    <property type="term" value="F:mannose-1-phosphate guanylyltransferase (GTP) activity"/>
    <property type="evidence" value="ECO:0007669"/>
    <property type="project" value="UniProtKB-EC"/>
</dbReference>
<dbReference type="OrthoDB" id="9806359at2"/>
<dbReference type="RefSeq" id="WP_128215429.1">
    <property type="nucleotide sequence ID" value="NZ_CP025746.1"/>
</dbReference>
<dbReference type="GO" id="GO:0009298">
    <property type="term" value="P:GDP-mannose biosynthetic process"/>
    <property type="evidence" value="ECO:0007669"/>
    <property type="project" value="TreeGrafter"/>
</dbReference>
<evidence type="ECO:0000256" key="3">
    <source>
        <dbReference type="ARBA" id="ARBA00022679"/>
    </source>
</evidence>
<dbReference type="GO" id="GO:0005525">
    <property type="term" value="F:GTP binding"/>
    <property type="evidence" value="ECO:0007669"/>
    <property type="project" value="UniProtKB-KW"/>
</dbReference>
<evidence type="ECO:0000313" key="10">
    <source>
        <dbReference type="Proteomes" id="UP000286268"/>
    </source>
</evidence>
<evidence type="ECO:0000256" key="6">
    <source>
        <dbReference type="ARBA" id="ARBA00023134"/>
    </source>
</evidence>
<evidence type="ECO:0000256" key="5">
    <source>
        <dbReference type="ARBA" id="ARBA00022741"/>
    </source>
</evidence>
<name>A0A3R5UIL5_9CLOT</name>
<keyword evidence="10" id="KW-1185">Reference proteome</keyword>
<dbReference type="CDD" id="cd02509">
    <property type="entry name" value="GDP-M1P_Guanylyltransferase"/>
    <property type="match status" value="1"/>
</dbReference>
<dbReference type="PANTHER" id="PTHR46390">
    <property type="entry name" value="MANNOSE-1-PHOSPHATE GUANYLYLTRANSFERASE"/>
    <property type="match status" value="1"/>
</dbReference>
<dbReference type="SUPFAM" id="SSF159283">
    <property type="entry name" value="Guanosine diphospho-D-mannose pyrophosphorylase/mannose-6-phosphate isomerase linker domain"/>
    <property type="match status" value="1"/>
</dbReference>
<dbReference type="EMBL" id="CP025746">
    <property type="protein sequence ID" value="QAA34717.1"/>
    <property type="molecule type" value="Genomic_DNA"/>
</dbReference>
<evidence type="ECO:0000256" key="2">
    <source>
        <dbReference type="ARBA" id="ARBA00012387"/>
    </source>
</evidence>
<keyword evidence="3 9" id="KW-0808">Transferase</keyword>
<evidence type="ECO:0000256" key="7">
    <source>
        <dbReference type="ARBA" id="ARBA00047343"/>
    </source>
</evidence>
<comment type="similarity">
    <text evidence="1">Belongs to the mannose-6-phosphate isomerase type 2 family.</text>
</comment>
<reference evidence="9 10" key="1">
    <citation type="submission" date="2018-01" db="EMBL/GenBank/DDBJ databases">
        <title>Genome Sequencing and Assembly of Anaerobacter polyendosporus strain CT4.</title>
        <authorList>
            <person name="Tachaapaikoon C."/>
            <person name="Sutheeworapong S."/>
            <person name="Jenjaroenpun P."/>
            <person name="Wongsurawat T."/>
            <person name="Nookeaw I."/>
            <person name="Cheawchanlertfa P."/>
            <person name="Kosugi A."/>
            <person name="Cheevadhanarak S."/>
            <person name="Ratanakhanokchai K."/>
        </authorList>
    </citation>
    <scope>NUCLEOTIDE SEQUENCE [LARGE SCALE GENOMIC DNA]</scope>
    <source>
        <strain evidence="9 10">CT4</strain>
    </source>
</reference>
<keyword evidence="6" id="KW-0342">GTP-binding</keyword>
<feature type="domain" description="Nucleotidyl transferase" evidence="8">
    <location>
        <begin position="4"/>
        <end position="279"/>
    </location>
</feature>
<dbReference type="InterPro" id="IPR049577">
    <property type="entry name" value="GMPP_N"/>
</dbReference>
<evidence type="ECO:0000259" key="8">
    <source>
        <dbReference type="Pfam" id="PF00483"/>
    </source>
</evidence>
<evidence type="ECO:0000256" key="4">
    <source>
        <dbReference type="ARBA" id="ARBA00022695"/>
    </source>
</evidence>
<dbReference type="EC" id="2.7.7.13" evidence="2"/>
<sequence length="347" mass="39861">MLCALIMAGGKGTRFWPFSTEEKPKQFLKLLGEETMLQMTVNRIKPLIPLERIFICTGEKYISLVKEQLPEIDDRNIILEPEARNTAPCVALSAFIINRYYEASTMVVLPADHLINNEERFLSIINSGEIFLKDYPEAIVTLGITPDRPETGYGYIKLSKNTVYVDEYNAIEVERFVEKPDREKAEQYIREGNYLWNGGMFIWKTDYILTLIERLLPETYKALVPIKTSREEEINEIVLRNYGNTESISIDFGIMEHCDNIYVIPSNIGWDDVGSWESVDRYREKDSEGNIYIGSVNSISGYNNLVITNDHNVIIDGLSDIYVIENQGQIVIGPRHSIDKIKQLRNL</sequence>
<dbReference type="KEGG" id="cmah:C1I91_25490"/>
<evidence type="ECO:0000313" key="9">
    <source>
        <dbReference type="EMBL" id="QAA34717.1"/>
    </source>
</evidence>
<dbReference type="InterPro" id="IPR005835">
    <property type="entry name" value="NTP_transferase_dom"/>
</dbReference>